<reference evidence="5 6" key="1">
    <citation type="submission" date="2016-03" db="EMBL/GenBank/DDBJ databases">
        <title>Complete genome sequence of a soil Actinobacterium, Nocardioides dokdonensis FR1436.</title>
        <authorList>
            <person name="Kwon S.-K."/>
            <person name="Kim K."/>
            <person name="Kim J.F."/>
        </authorList>
    </citation>
    <scope>NUCLEOTIDE SEQUENCE [LARGE SCALE GENOMIC DNA]</scope>
    <source>
        <strain evidence="5 6">FR1436</strain>
    </source>
</reference>
<dbReference type="InterPro" id="IPR035437">
    <property type="entry name" value="SNase_OB-fold_sf"/>
</dbReference>
<keyword evidence="2" id="KW-0255">Endonuclease</keyword>
<dbReference type="GO" id="GO:1990599">
    <property type="term" value="F:3' overhang single-stranded DNA endodeoxyribonuclease activity"/>
    <property type="evidence" value="ECO:0007669"/>
    <property type="project" value="UniProtKB-EC"/>
</dbReference>
<dbReference type="InterPro" id="IPR016071">
    <property type="entry name" value="Staphylococal_nuclease_OB-fold"/>
</dbReference>
<evidence type="ECO:0000259" key="4">
    <source>
        <dbReference type="PROSITE" id="PS50830"/>
    </source>
</evidence>
<dbReference type="EMBL" id="CP015079">
    <property type="protein sequence ID" value="ANH38037.1"/>
    <property type="molecule type" value="Genomic_DNA"/>
</dbReference>
<dbReference type="SMART" id="SM00318">
    <property type="entry name" value="SNc"/>
    <property type="match status" value="1"/>
</dbReference>
<dbReference type="PATRIC" id="fig|1300347.3.peg.1604"/>
<gene>
    <name evidence="5" type="primary">nuc</name>
    <name evidence="5" type="ORF">I601_1605</name>
</gene>
<dbReference type="Gene3D" id="2.40.50.90">
    <property type="match status" value="1"/>
</dbReference>
<protein>
    <submittedName>
        <fullName evidence="5">Thermonuclease</fullName>
        <ecNumber evidence="5">3.1.31.1</ecNumber>
    </submittedName>
</protein>
<sequence length="186" mass="19306">MDVRWLPAAGVVAVLLSSCVSGGSVGAGSVVQVQEPAAAAPAPGPSGRETGEVVRIVDGDTLYLRGDGDLLDPSGTAVRLLQVDTPETVAPGMPVECWGPEASAALAELAPPGSTVTVEADRELLDRYGRTLLYVYDADGAMVNLELVRAGHGTAVLYPPNDRHIERMRAAEESARDAGRGLWSAC</sequence>
<name>A0A1A9GI94_9ACTN</name>
<dbReference type="Proteomes" id="UP000077868">
    <property type="component" value="Chromosome"/>
</dbReference>
<dbReference type="Pfam" id="PF00565">
    <property type="entry name" value="SNase"/>
    <property type="match status" value="1"/>
</dbReference>
<evidence type="ECO:0000313" key="6">
    <source>
        <dbReference type="Proteomes" id="UP000077868"/>
    </source>
</evidence>
<dbReference type="KEGG" id="ndk:I601_1605"/>
<evidence type="ECO:0000256" key="2">
    <source>
        <dbReference type="ARBA" id="ARBA00022759"/>
    </source>
</evidence>
<proteinExistence type="predicted"/>
<evidence type="ECO:0000256" key="1">
    <source>
        <dbReference type="ARBA" id="ARBA00022722"/>
    </source>
</evidence>
<dbReference type="PANTHER" id="PTHR12302">
    <property type="entry name" value="EBNA2 BINDING PROTEIN P100"/>
    <property type="match status" value="1"/>
</dbReference>
<organism evidence="5 6">
    <name type="scientific">Nocardioides dokdonensis FR1436</name>
    <dbReference type="NCBI Taxonomy" id="1300347"/>
    <lineage>
        <taxon>Bacteria</taxon>
        <taxon>Bacillati</taxon>
        <taxon>Actinomycetota</taxon>
        <taxon>Actinomycetes</taxon>
        <taxon>Propionibacteriales</taxon>
        <taxon>Nocardioidaceae</taxon>
        <taxon>Nocardioides</taxon>
    </lineage>
</organism>
<dbReference type="PROSITE" id="PS50830">
    <property type="entry name" value="TNASE_3"/>
    <property type="match status" value="1"/>
</dbReference>
<dbReference type="PANTHER" id="PTHR12302:SF3">
    <property type="entry name" value="SERINE_THREONINE-PROTEIN KINASE 31"/>
    <property type="match status" value="1"/>
</dbReference>
<evidence type="ECO:0000256" key="3">
    <source>
        <dbReference type="ARBA" id="ARBA00022801"/>
    </source>
</evidence>
<dbReference type="RefSeq" id="WP_169834673.1">
    <property type="nucleotide sequence ID" value="NZ_CP015079.1"/>
</dbReference>
<dbReference type="PROSITE" id="PS51257">
    <property type="entry name" value="PROKAR_LIPOPROTEIN"/>
    <property type="match status" value="1"/>
</dbReference>
<dbReference type="EC" id="3.1.31.1" evidence="5"/>
<keyword evidence="3 5" id="KW-0378">Hydrolase</keyword>
<dbReference type="STRING" id="1300347.I601_1605"/>
<keyword evidence="6" id="KW-1185">Reference proteome</keyword>
<feature type="domain" description="TNase-like" evidence="4">
    <location>
        <begin position="47"/>
        <end position="185"/>
    </location>
</feature>
<evidence type="ECO:0000313" key="5">
    <source>
        <dbReference type="EMBL" id="ANH38037.1"/>
    </source>
</evidence>
<accession>A0A1A9GI94</accession>
<dbReference type="SUPFAM" id="SSF50199">
    <property type="entry name" value="Staphylococcal nuclease"/>
    <property type="match status" value="1"/>
</dbReference>
<dbReference type="AlphaFoldDB" id="A0A1A9GI94"/>
<keyword evidence="1" id="KW-0540">Nuclease</keyword>